<dbReference type="InterPro" id="IPR037171">
    <property type="entry name" value="NagB/RpiA_transferase-like"/>
</dbReference>
<evidence type="ECO:0000259" key="2">
    <source>
        <dbReference type="Pfam" id="PF02589"/>
    </source>
</evidence>
<organism evidence="3 4">
    <name type="scientific">Candidatus Coprenecus avistercoris</name>
    <dbReference type="NCBI Taxonomy" id="2840730"/>
    <lineage>
        <taxon>Bacteria</taxon>
        <taxon>Pseudomonadati</taxon>
        <taxon>Bacteroidota</taxon>
        <taxon>Bacteroidia</taxon>
        <taxon>Bacteroidales</taxon>
        <taxon>Rikenellaceae</taxon>
        <taxon>Rikenellaceae incertae sedis</taxon>
        <taxon>Candidatus Coprenecus</taxon>
    </lineage>
</organism>
<dbReference type="AlphaFoldDB" id="A0A9D1E0G6"/>
<dbReference type="Pfam" id="PF02589">
    <property type="entry name" value="LUD_dom"/>
    <property type="match status" value="1"/>
</dbReference>
<dbReference type="InterPro" id="IPR003741">
    <property type="entry name" value="LUD_dom"/>
</dbReference>
<feature type="domain" description="LUD" evidence="2">
    <location>
        <begin position="123"/>
        <end position="222"/>
    </location>
</feature>
<feature type="compositionally biased region" description="Basic and acidic residues" evidence="1">
    <location>
        <begin position="73"/>
        <end position="83"/>
    </location>
</feature>
<feature type="compositionally biased region" description="Polar residues" evidence="1">
    <location>
        <begin position="36"/>
        <end position="47"/>
    </location>
</feature>
<dbReference type="Gene3D" id="3.40.50.10420">
    <property type="entry name" value="NagB/RpiA/CoA transferase-like"/>
    <property type="match status" value="1"/>
</dbReference>
<dbReference type="SUPFAM" id="SSF100950">
    <property type="entry name" value="NagB/RpiA/CoA transferase-like"/>
    <property type="match status" value="1"/>
</dbReference>
<feature type="region of interest" description="Disordered" evidence="1">
    <location>
        <begin position="33"/>
        <end position="83"/>
    </location>
</feature>
<reference evidence="3" key="2">
    <citation type="journal article" date="2021" name="PeerJ">
        <title>Extensive microbial diversity within the chicken gut microbiome revealed by metagenomics and culture.</title>
        <authorList>
            <person name="Gilroy R."/>
            <person name="Ravi A."/>
            <person name="Getino M."/>
            <person name="Pursley I."/>
            <person name="Horton D.L."/>
            <person name="Alikhan N.F."/>
            <person name="Baker D."/>
            <person name="Gharbi K."/>
            <person name="Hall N."/>
            <person name="Watson M."/>
            <person name="Adriaenssens E.M."/>
            <person name="Foster-Nyarko E."/>
            <person name="Jarju S."/>
            <person name="Secka A."/>
            <person name="Antonio M."/>
            <person name="Oren A."/>
            <person name="Chaudhuri R.R."/>
            <person name="La Ragione R."/>
            <person name="Hildebrand F."/>
            <person name="Pallen M.J."/>
        </authorList>
    </citation>
    <scope>NUCLEOTIDE SEQUENCE</scope>
    <source>
        <strain evidence="3">ChiHjej13B12-12457</strain>
    </source>
</reference>
<dbReference type="InterPro" id="IPR024185">
    <property type="entry name" value="FTHF_cligase-like_sf"/>
</dbReference>
<dbReference type="EMBL" id="DVHI01000031">
    <property type="protein sequence ID" value="HIR62382.1"/>
    <property type="molecule type" value="Genomic_DNA"/>
</dbReference>
<dbReference type="PANTHER" id="PTHR43682:SF1">
    <property type="entry name" value="LACTATE UTILIZATION PROTEIN C"/>
    <property type="match status" value="1"/>
</dbReference>
<evidence type="ECO:0000313" key="3">
    <source>
        <dbReference type="EMBL" id="HIR62382.1"/>
    </source>
</evidence>
<comment type="caution">
    <text evidence="3">The sequence shown here is derived from an EMBL/GenBank/DDBJ whole genome shotgun (WGS) entry which is preliminary data.</text>
</comment>
<dbReference type="PANTHER" id="PTHR43682">
    <property type="entry name" value="LACTATE UTILIZATION PROTEIN C"/>
    <property type="match status" value="1"/>
</dbReference>
<evidence type="ECO:0000256" key="1">
    <source>
        <dbReference type="SAM" id="MobiDB-lite"/>
    </source>
</evidence>
<proteinExistence type="predicted"/>
<reference evidence="3" key="1">
    <citation type="submission" date="2020-10" db="EMBL/GenBank/DDBJ databases">
        <authorList>
            <person name="Gilroy R."/>
        </authorList>
    </citation>
    <scope>NUCLEOTIDE SEQUENCE</scope>
    <source>
        <strain evidence="3">ChiHjej13B12-12457</strain>
    </source>
</reference>
<accession>A0A9D1E0G6</accession>
<name>A0A9D1E0G6_9BACT</name>
<dbReference type="Proteomes" id="UP000886744">
    <property type="component" value="Unassembled WGS sequence"/>
</dbReference>
<evidence type="ECO:0000313" key="4">
    <source>
        <dbReference type="Proteomes" id="UP000886744"/>
    </source>
</evidence>
<protein>
    <submittedName>
        <fullName evidence="3">LUD domain-containing protein</fullName>
    </submittedName>
</protein>
<feature type="compositionally biased region" description="Basic and acidic residues" evidence="1">
    <location>
        <begin position="49"/>
        <end position="65"/>
    </location>
</feature>
<sequence>MTFSDPLTEFRERAVKAAAARCILFEEWDDKASADTELSGNRATSSGDRAPEEYATERAGLRPENRATNPGDRTPEEEKPGSIRERIASIVRRTYPEARRIASNLPEAASCATFNPDELEDPRDLAGTDVAIVRGAFGVVENGAVWIPRAFRHKAMLFIPEALVILLDRKQIVCNMHEAYAREDFDTYDFGSFIAGPSKTADIEQALVIGAHGARDVTVILL</sequence>
<gene>
    <name evidence="3" type="ORF">IAC94_02510</name>
</gene>